<evidence type="ECO:0000256" key="1">
    <source>
        <dbReference type="SAM" id="MobiDB-lite"/>
    </source>
</evidence>
<evidence type="ECO:0000313" key="4">
    <source>
        <dbReference type="Proteomes" id="UP001344447"/>
    </source>
</evidence>
<name>A0AAN7YKQ6_9MYCE</name>
<dbReference type="AlphaFoldDB" id="A0AAN7YKQ6"/>
<sequence>MFRCSSSSLLCGNNVTFTIVYNTQPGEILFITGSMNQLGEWDTSKAKRMTWNVGNLWDASVGFPESVYIQYKYFVYNEINKTYRWESIENRQLIVNNDELLIEDSWDVKRNLQTEQTKETDSTPNSLNSNSSNSFLIDSRIPTMLE</sequence>
<feature type="compositionally biased region" description="Low complexity" evidence="1">
    <location>
        <begin position="125"/>
        <end position="134"/>
    </location>
</feature>
<feature type="domain" description="CBM20" evidence="2">
    <location>
        <begin position="7"/>
        <end position="114"/>
    </location>
</feature>
<dbReference type="GO" id="GO:2001070">
    <property type="term" value="F:starch binding"/>
    <property type="evidence" value="ECO:0007669"/>
    <property type="project" value="InterPro"/>
</dbReference>
<organism evidence="3 4">
    <name type="scientific">Dictyostelium firmibasis</name>
    <dbReference type="NCBI Taxonomy" id="79012"/>
    <lineage>
        <taxon>Eukaryota</taxon>
        <taxon>Amoebozoa</taxon>
        <taxon>Evosea</taxon>
        <taxon>Eumycetozoa</taxon>
        <taxon>Dictyostelia</taxon>
        <taxon>Dictyosteliales</taxon>
        <taxon>Dictyosteliaceae</taxon>
        <taxon>Dictyostelium</taxon>
    </lineage>
</organism>
<feature type="region of interest" description="Disordered" evidence="1">
    <location>
        <begin position="114"/>
        <end position="134"/>
    </location>
</feature>
<dbReference type="SMART" id="SM01065">
    <property type="entry name" value="CBM_2"/>
    <property type="match status" value="1"/>
</dbReference>
<reference evidence="3 4" key="1">
    <citation type="submission" date="2023-11" db="EMBL/GenBank/DDBJ databases">
        <title>Dfirmibasis_genome.</title>
        <authorList>
            <person name="Edelbroek B."/>
            <person name="Kjellin J."/>
            <person name="Jerlstrom-Hultqvist J."/>
            <person name="Soderbom F."/>
        </authorList>
    </citation>
    <scope>NUCLEOTIDE SEQUENCE [LARGE SCALE GENOMIC DNA]</scope>
    <source>
        <strain evidence="3 4">TNS-C-14</strain>
    </source>
</reference>
<dbReference type="PANTHER" id="PTHR32518:SF3">
    <property type="entry name" value="4-ALPHA-GLUCANOTRANSFERASE"/>
    <property type="match status" value="1"/>
</dbReference>
<dbReference type="Proteomes" id="UP001344447">
    <property type="component" value="Unassembled WGS sequence"/>
</dbReference>
<keyword evidence="4" id="KW-1185">Reference proteome</keyword>
<dbReference type="InterPro" id="IPR002044">
    <property type="entry name" value="CBM20"/>
</dbReference>
<dbReference type="InterPro" id="IPR013783">
    <property type="entry name" value="Ig-like_fold"/>
</dbReference>
<dbReference type="Gene3D" id="2.60.40.10">
    <property type="entry name" value="Immunoglobulins"/>
    <property type="match status" value="1"/>
</dbReference>
<dbReference type="SUPFAM" id="SSF49452">
    <property type="entry name" value="Starch-binding domain-like"/>
    <property type="match status" value="1"/>
</dbReference>
<evidence type="ECO:0000313" key="3">
    <source>
        <dbReference type="EMBL" id="KAK5574849.1"/>
    </source>
</evidence>
<evidence type="ECO:0000259" key="2">
    <source>
        <dbReference type="PROSITE" id="PS51166"/>
    </source>
</evidence>
<accession>A0AAN7YKQ6</accession>
<gene>
    <name evidence="3" type="ORF">RB653_010103</name>
</gene>
<protein>
    <recommendedName>
        <fullName evidence="2">CBM20 domain-containing protein</fullName>
    </recommendedName>
</protein>
<dbReference type="PROSITE" id="PS51166">
    <property type="entry name" value="CBM20"/>
    <property type="match status" value="1"/>
</dbReference>
<comment type="caution">
    <text evidence="3">The sequence shown here is derived from an EMBL/GenBank/DDBJ whole genome shotgun (WGS) entry which is preliminary data.</text>
</comment>
<dbReference type="PANTHER" id="PTHR32518">
    <property type="match status" value="1"/>
</dbReference>
<dbReference type="InterPro" id="IPR013784">
    <property type="entry name" value="Carb-bd-like_fold"/>
</dbReference>
<proteinExistence type="predicted"/>
<dbReference type="EMBL" id="JAVFKY010000006">
    <property type="protein sequence ID" value="KAK5574849.1"/>
    <property type="molecule type" value="Genomic_DNA"/>
</dbReference>
<dbReference type="Pfam" id="PF00686">
    <property type="entry name" value="CBM_20"/>
    <property type="match status" value="1"/>
</dbReference>